<sequence>MASRVCLGLEELARLLARLGLRYVNARLLARLMGLPAWRAGQLLAEMAERGLAVLERDGTRVYRLLVDEEPLPVFRRPPVGVREPVPAPGRGPLRVVTVKLGEGLLQRIDDARVLLGWPHRSDVIRKAVIEFLERRGLLPVHQPTSSGQAIELEIEA</sequence>
<dbReference type="EMBL" id="AP028907">
    <property type="protein sequence ID" value="BES81262.1"/>
    <property type="molecule type" value="Genomic_DNA"/>
</dbReference>
<evidence type="ECO:0008006" key="3">
    <source>
        <dbReference type="Google" id="ProtNLM"/>
    </source>
</evidence>
<accession>A0ABN6ZT37</accession>
<dbReference type="CDD" id="cd22231">
    <property type="entry name" value="RHH_NikR_HicB-like"/>
    <property type="match status" value="1"/>
</dbReference>
<dbReference type="SUPFAM" id="SSF47598">
    <property type="entry name" value="Ribbon-helix-helix"/>
    <property type="match status" value="1"/>
</dbReference>
<name>A0ABN6ZT37_9CREN</name>
<evidence type="ECO:0000313" key="2">
    <source>
        <dbReference type="Proteomes" id="UP001341135"/>
    </source>
</evidence>
<reference evidence="1 2" key="1">
    <citation type="submission" date="2023-09" db="EMBL/GenBank/DDBJ databases">
        <title>Pyrofollis japonicus gen. nov. sp. nov., a novel member of the family Pyrodictiaceae isolated from the Iheya North hydrothermal field.</title>
        <authorList>
            <person name="Miyazaki U."/>
            <person name="Sanari M."/>
            <person name="Tame A."/>
            <person name="Kitajima M."/>
            <person name="Okamoto A."/>
            <person name="Sawayama S."/>
            <person name="Miyazaki J."/>
            <person name="Takai K."/>
            <person name="Nakagawa S."/>
        </authorList>
    </citation>
    <scope>NUCLEOTIDE SEQUENCE [LARGE SCALE GENOMIC DNA]</scope>
    <source>
        <strain evidence="1 2">AV2</strain>
    </source>
</reference>
<dbReference type="Proteomes" id="UP001341135">
    <property type="component" value="Chromosome"/>
</dbReference>
<dbReference type="InterPro" id="IPR010985">
    <property type="entry name" value="Ribbon_hlx_hlx"/>
</dbReference>
<organism evidence="1 2">
    <name type="scientific">Pyrodictium abyssi</name>
    <dbReference type="NCBI Taxonomy" id="54256"/>
    <lineage>
        <taxon>Archaea</taxon>
        <taxon>Thermoproteota</taxon>
        <taxon>Thermoprotei</taxon>
        <taxon>Desulfurococcales</taxon>
        <taxon>Pyrodictiaceae</taxon>
        <taxon>Pyrodictium</taxon>
    </lineage>
</organism>
<evidence type="ECO:0000313" key="1">
    <source>
        <dbReference type="EMBL" id="BES81262.1"/>
    </source>
</evidence>
<dbReference type="GeneID" id="89288850"/>
<keyword evidence="2" id="KW-1185">Reference proteome</keyword>
<proteinExistence type="predicted"/>
<dbReference type="RefSeq" id="WP_338252206.1">
    <property type="nucleotide sequence ID" value="NZ_AP028907.1"/>
</dbReference>
<protein>
    <recommendedName>
        <fullName evidence="3">Ribbon-helix-helix protein CopG domain-containing protein</fullName>
    </recommendedName>
</protein>
<gene>
    <name evidence="1" type="ORF">PABY_08290</name>
</gene>